<keyword evidence="1" id="KW-1185">Reference proteome</keyword>
<dbReference type="WBParaSite" id="HCON_00008260-00001">
    <property type="protein sequence ID" value="HCON_00008260-00001"/>
    <property type="gene ID" value="HCON_00008260"/>
</dbReference>
<proteinExistence type="predicted"/>
<evidence type="ECO:0000313" key="2">
    <source>
        <dbReference type="WBParaSite" id="HCON_00008260-00001"/>
    </source>
</evidence>
<dbReference type="OrthoDB" id="5814528at2759"/>
<protein>
    <submittedName>
        <fullName evidence="2">CTCK domain-containing protein</fullName>
    </submittedName>
</protein>
<evidence type="ECO:0000313" key="1">
    <source>
        <dbReference type="Proteomes" id="UP000025227"/>
    </source>
</evidence>
<dbReference type="OMA" id="YTSAQCE"/>
<name>A0A7I4XU90_HAECO</name>
<accession>A0A7I4XU90</accession>
<sequence>MYAYVNLQSTQVDGAVCDRDSQLVWKTIDGQTYGKTLQATCAFPCATCTSLTPVTTPCPVNYDCSNTGIEEPLTYSVDSRGCTSVTCTVGQMFNSGQKLEKATCRDGDFVVATTTVTQVACGLPCNTCTKLTNTGLTCPTGHTCTTVSQRAGQCPEAYCPAGIMTADGVVVDTLKCNTQGQWVDATGTVYTAAQCELSCDLCTALTNDGMPCPTGLICEPATEREGTCKEMYCPEGDMTGNTERTGLTSLTCSGGSVWIDGLDTVYTSAQCEIRCDQCSALTNNGMTCPTGFVCEEVTLQAGQCPTMACTTGTMKANPGNVEVDSLTCDGSAQWVDDQETVFTAAQCELPCTECTALSNTGMDCPKGFICEVATTREGQCSELFCETGSLTGNTERTPLTLLTCNGDGEWIDTQDVAYTLAQCETPCDKCQALTNTGMTCPTGSVCTPVTINTDGQCPAASCAAGTMTAGDGRTTVTSLSCNGEAQWIDAQGTVYTKAQCETACTDCTALQNTGMDCPKGFVCEAPKEREGQCSETYCETGSLTGNTGRTPLTLLTCNTEAKWVDTQDVTYTVAQCETPCDQCPALTNTGMTCLSGFVCTPVTINNDGQCPTASCATGLMTAGDGRTTVTSLSCNGLAQWIDAEQTVYTKAQCETGCTCPPLPISPAPRLEPNARGNPLGVDANGCSILTQQCTQNDLYRLVTDNGIVTLQPPAARNTQMKCVGGEWKATINGVETTVREQACYIAFTCTFCGDVNPGPGVTVTLEYDPTTWCKKYTLSGCPQGYRIGQNLITDVLTCDRLLRWTSGSYNSRPTQGVTVNCRQVASG</sequence>
<dbReference type="AlphaFoldDB" id="A0A7I4XU90"/>
<reference evidence="2" key="1">
    <citation type="submission" date="2020-12" db="UniProtKB">
        <authorList>
            <consortium name="WormBaseParasite"/>
        </authorList>
    </citation>
    <scope>IDENTIFICATION</scope>
    <source>
        <strain evidence="2">MHco3</strain>
    </source>
</reference>
<organism evidence="1 2">
    <name type="scientific">Haemonchus contortus</name>
    <name type="common">Barber pole worm</name>
    <dbReference type="NCBI Taxonomy" id="6289"/>
    <lineage>
        <taxon>Eukaryota</taxon>
        <taxon>Metazoa</taxon>
        <taxon>Ecdysozoa</taxon>
        <taxon>Nematoda</taxon>
        <taxon>Chromadorea</taxon>
        <taxon>Rhabditida</taxon>
        <taxon>Rhabditina</taxon>
        <taxon>Rhabditomorpha</taxon>
        <taxon>Strongyloidea</taxon>
        <taxon>Trichostrongylidae</taxon>
        <taxon>Haemonchus</taxon>
    </lineage>
</organism>
<dbReference type="Proteomes" id="UP000025227">
    <property type="component" value="Unplaced"/>
</dbReference>